<evidence type="ECO:0000313" key="2">
    <source>
        <dbReference type="EMBL" id="CAH2301157.1"/>
    </source>
</evidence>
<evidence type="ECO:0000313" key="3">
    <source>
        <dbReference type="Proteomes" id="UP001295444"/>
    </source>
</evidence>
<dbReference type="EMBL" id="OW240917">
    <property type="protein sequence ID" value="CAH2301157.1"/>
    <property type="molecule type" value="Genomic_DNA"/>
</dbReference>
<feature type="compositionally biased region" description="Basic residues" evidence="1">
    <location>
        <begin position="51"/>
        <end position="76"/>
    </location>
</feature>
<sequence length="118" mass="13743">MATASVAGETPECYTDMPDYEAKFTAIFEAFWARLEHWARLNKLSTCWSNKKPKQHSRQHLTHKQHRAPRWHRRRRDPLPAVKIRGIKHRSTATECWGPLMHPVAIPTLLPGREPTRG</sequence>
<dbReference type="AlphaFoldDB" id="A0AAD1SGM6"/>
<protein>
    <submittedName>
        <fullName evidence="2">Uncharacterized protein</fullName>
    </submittedName>
</protein>
<proteinExistence type="predicted"/>
<reference evidence="2" key="1">
    <citation type="submission" date="2022-03" db="EMBL/GenBank/DDBJ databases">
        <authorList>
            <person name="Alioto T."/>
            <person name="Alioto T."/>
            <person name="Gomez Garrido J."/>
        </authorList>
    </citation>
    <scope>NUCLEOTIDE SEQUENCE</scope>
</reference>
<accession>A0AAD1SGM6</accession>
<evidence type="ECO:0000256" key="1">
    <source>
        <dbReference type="SAM" id="MobiDB-lite"/>
    </source>
</evidence>
<name>A0AAD1SGM6_PELCU</name>
<feature type="region of interest" description="Disordered" evidence="1">
    <location>
        <begin position="50"/>
        <end position="80"/>
    </location>
</feature>
<feature type="non-terminal residue" evidence="2">
    <location>
        <position position="118"/>
    </location>
</feature>
<dbReference type="Proteomes" id="UP001295444">
    <property type="component" value="Chromosome 06"/>
</dbReference>
<gene>
    <name evidence="2" type="ORF">PECUL_23A013132</name>
</gene>
<keyword evidence="3" id="KW-1185">Reference proteome</keyword>
<organism evidence="2 3">
    <name type="scientific">Pelobates cultripes</name>
    <name type="common">Western spadefoot toad</name>
    <dbReference type="NCBI Taxonomy" id="61616"/>
    <lineage>
        <taxon>Eukaryota</taxon>
        <taxon>Metazoa</taxon>
        <taxon>Chordata</taxon>
        <taxon>Craniata</taxon>
        <taxon>Vertebrata</taxon>
        <taxon>Euteleostomi</taxon>
        <taxon>Amphibia</taxon>
        <taxon>Batrachia</taxon>
        <taxon>Anura</taxon>
        <taxon>Pelobatoidea</taxon>
        <taxon>Pelobatidae</taxon>
        <taxon>Pelobates</taxon>
    </lineage>
</organism>